<keyword evidence="4" id="KW-1185">Reference proteome</keyword>
<dbReference type="VEuPathDB" id="FungiDB:T551_03473"/>
<feature type="coiled-coil region" evidence="1">
    <location>
        <begin position="24"/>
        <end position="51"/>
    </location>
</feature>
<protein>
    <submittedName>
        <fullName evidence="3">Uncharacterized protein</fullName>
    </submittedName>
</protein>
<gene>
    <name evidence="3" type="ORF">T551_03473</name>
</gene>
<organism evidence="3 4">
    <name type="scientific">Pneumocystis jirovecii (strain RU7)</name>
    <name type="common">Human pneumocystis pneumonia agent</name>
    <dbReference type="NCBI Taxonomy" id="1408657"/>
    <lineage>
        <taxon>Eukaryota</taxon>
        <taxon>Fungi</taxon>
        <taxon>Dikarya</taxon>
        <taxon>Ascomycota</taxon>
        <taxon>Taphrinomycotina</taxon>
        <taxon>Pneumocystomycetes</taxon>
        <taxon>Pneumocystaceae</taxon>
        <taxon>Pneumocystis</taxon>
    </lineage>
</organism>
<proteinExistence type="predicted"/>
<name>A0A0W4ZDU8_PNEJ7</name>
<keyword evidence="1" id="KW-0175">Coiled coil</keyword>
<sequence>MLRGAAGERHESIRRLCEIVSDAVKASECKMHKLERMVEDLSETIQRFEARQNEWIKSQHATMKRILDAVQAESREGSPERGVRGERQGIGEIGECGGTYMKQNTRKRVLLTAEELGERDSGKTRPRKQRKYKPQRQPKRIFEIEKKSRKHMKRNFEYRWISMDIDRYITESETKNEKEVENLRVMRAMLESVRRLTEKIGEDIEITKENYENIAALETNKGAQAGGVRLLWMLRGQPSGYQAVTRHLPGNSCLGMLP</sequence>
<feature type="region of interest" description="Disordered" evidence="2">
    <location>
        <begin position="112"/>
        <end position="138"/>
    </location>
</feature>
<dbReference type="RefSeq" id="XP_018228085.1">
    <property type="nucleotide sequence ID" value="XM_018375736.1"/>
</dbReference>
<evidence type="ECO:0000256" key="2">
    <source>
        <dbReference type="SAM" id="MobiDB-lite"/>
    </source>
</evidence>
<accession>A0A0W4ZDU8</accession>
<evidence type="ECO:0000313" key="3">
    <source>
        <dbReference type="EMBL" id="KTW26556.1"/>
    </source>
</evidence>
<dbReference type="OrthoDB" id="5383441at2759"/>
<dbReference type="Proteomes" id="UP000053447">
    <property type="component" value="Unassembled WGS sequence"/>
</dbReference>
<reference evidence="4" key="1">
    <citation type="journal article" date="2016" name="Nat. Commun.">
        <title>Genome analysis of three Pneumocystis species reveals adaptation mechanisms to life exclusively in mammalian hosts.</title>
        <authorList>
            <person name="Ma L."/>
            <person name="Chen Z."/>
            <person name="Huang D.W."/>
            <person name="Kutty G."/>
            <person name="Ishihara M."/>
            <person name="Wang H."/>
            <person name="Abouelleil A."/>
            <person name="Bishop L."/>
            <person name="Davey E."/>
            <person name="Deng R."/>
            <person name="Deng X."/>
            <person name="Fan L."/>
            <person name="Fantoni G."/>
            <person name="Fitzgerald M."/>
            <person name="Gogineni E."/>
            <person name="Goldberg J.M."/>
            <person name="Handley G."/>
            <person name="Hu X."/>
            <person name="Huber C."/>
            <person name="Jiao X."/>
            <person name="Jones K."/>
            <person name="Levin J.Z."/>
            <person name="Liu Y."/>
            <person name="Macdonald P."/>
            <person name="Melnikov A."/>
            <person name="Raley C."/>
            <person name="Sassi M."/>
            <person name="Sherman B.T."/>
            <person name="Song X."/>
            <person name="Sykes S."/>
            <person name="Tran B."/>
            <person name="Walsh L."/>
            <person name="Xia Y."/>
            <person name="Yang J."/>
            <person name="Young S."/>
            <person name="Zeng Q."/>
            <person name="Zheng X."/>
            <person name="Stephens R."/>
            <person name="Nusbaum C."/>
            <person name="Birren B.W."/>
            <person name="Azadi P."/>
            <person name="Lempicki R.A."/>
            <person name="Cuomo C.A."/>
            <person name="Kovacs J.A."/>
        </authorList>
    </citation>
    <scope>NUCLEOTIDE SEQUENCE [LARGE SCALE GENOMIC DNA]</scope>
    <source>
        <strain evidence="4">RU7</strain>
    </source>
</reference>
<dbReference type="EMBL" id="LFWA01000017">
    <property type="protein sequence ID" value="KTW26556.1"/>
    <property type="molecule type" value="Genomic_DNA"/>
</dbReference>
<comment type="caution">
    <text evidence="3">The sequence shown here is derived from an EMBL/GenBank/DDBJ whole genome shotgun (WGS) entry which is preliminary data.</text>
</comment>
<dbReference type="AlphaFoldDB" id="A0A0W4ZDU8"/>
<evidence type="ECO:0000313" key="4">
    <source>
        <dbReference type="Proteomes" id="UP000053447"/>
    </source>
</evidence>
<dbReference type="GeneID" id="28941991"/>
<evidence type="ECO:0000256" key="1">
    <source>
        <dbReference type="SAM" id="Coils"/>
    </source>
</evidence>
<feature type="compositionally biased region" description="Basic residues" evidence="2">
    <location>
        <begin position="124"/>
        <end position="138"/>
    </location>
</feature>